<accession>A0A915DG10</accession>
<protein>
    <submittedName>
        <fullName evidence="2">Uncharacterized protein</fullName>
    </submittedName>
</protein>
<reference evidence="2" key="1">
    <citation type="submission" date="2022-11" db="UniProtKB">
        <authorList>
            <consortium name="WormBaseParasite"/>
        </authorList>
    </citation>
    <scope>IDENTIFICATION</scope>
</reference>
<organism evidence="1 2">
    <name type="scientific">Ditylenchus dipsaci</name>
    <dbReference type="NCBI Taxonomy" id="166011"/>
    <lineage>
        <taxon>Eukaryota</taxon>
        <taxon>Metazoa</taxon>
        <taxon>Ecdysozoa</taxon>
        <taxon>Nematoda</taxon>
        <taxon>Chromadorea</taxon>
        <taxon>Rhabditida</taxon>
        <taxon>Tylenchina</taxon>
        <taxon>Tylenchomorpha</taxon>
        <taxon>Sphaerularioidea</taxon>
        <taxon>Anguinidae</taxon>
        <taxon>Anguininae</taxon>
        <taxon>Ditylenchus</taxon>
    </lineage>
</organism>
<keyword evidence="1" id="KW-1185">Reference proteome</keyword>
<proteinExistence type="predicted"/>
<name>A0A915DG10_9BILA</name>
<dbReference type="Proteomes" id="UP000887574">
    <property type="component" value="Unplaced"/>
</dbReference>
<evidence type="ECO:0000313" key="2">
    <source>
        <dbReference type="WBParaSite" id="jg18863"/>
    </source>
</evidence>
<dbReference type="AlphaFoldDB" id="A0A915DG10"/>
<evidence type="ECO:0000313" key="1">
    <source>
        <dbReference type="Proteomes" id="UP000887574"/>
    </source>
</evidence>
<sequence>MTCMSFPGDTTQLDQFRVRQRLNQPSCEMEAVECSVAQDACVTVTMKVGPHRYWVGAGCDQRVNYDYPAHRDGCAKMEVSTRNYQPGWMEEGRANQMVKFRMFFLFDIGRANTFVLWSVATGCNLLKETFAATI</sequence>
<dbReference type="WBParaSite" id="jg18863">
    <property type="protein sequence ID" value="jg18863"/>
    <property type="gene ID" value="jg18863"/>
</dbReference>